<proteinExistence type="predicted"/>
<gene>
    <name evidence="1" type="ORF">SDC9_179813</name>
</gene>
<name>A0A645GZV3_9ZZZZ</name>
<organism evidence="1">
    <name type="scientific">bioreactor metagenome</name>
    <dbReference type="NCBI Taxonomy" id="1076179"/>
    <lineage>
        <taxon>unclassified sequences</taxon>
        <taxon>metagenomes</taxon>
        <taxon>ecological metagenomes</taxon>
    </lineage>
</organism>
<reference evidence="1" key="1">
    <citation type="submission" date="2019-08" db="EMBL/GenBank/DDBJ databases">
        <authorList>
            <person name="Kucharzyk K."/>
            <person name="Murdoch R.W."/>
            <person name="Higgins S."/>
            <person name="Loffler F."/>
        </authorList>
    </citation>
    <scope>NUCLEOTIDE SEQUENCE</scope>
</reference>
<evidence type="ECO:0000313" key="1">
    <source>
        <dbReference type="EMBL" id="MPN32335.1"/>
    </source>
</evidence>
<accession>A0A645GZV3</accession>
<sequence>MVGQEERFDGYYGVCTDLLDEDTAILKYNGLRWKVEDCFRVMKTDFEARPVFLQRDDRIRAHFLTCFLSLLIMRILEKKVNRAGCKFSVREISDTLAGMDFCSIPGEGFVPAYTRTTLTDHLHGSAGFRTDTQIITKQTMRKIISSTRKNDEKKL</sequence>
<dbReference type="EMBL" id="VSSQ01084280">
    <property type="protein sequence ID" value="MPN32335.1"/>
    <property type="molecule type" value="Genomic_DNA"/>
</dbReference>
<evidence type="ECO:0008006" key="2">
    <source>
        <dbReference type="Google" id="ProtNLM"/>
    </source>
</evidence>
<dbReference type="SUPFAM" id="SSF53098">
    <property type="entry name" value="Ribonuclease H-like"/>
    <property type="match status" value="1"/>
</dbReference>
<dbReference type="InterPro" id="IPR012337">
    <property type="entry name" value="RNaseH-like_sf"/>
</dbReference>
<dbReference type="AlphaFoldDB" id="A0A645GZV3"/>
<comment type="caution">
    <text evidence="1">The sequence shown here is derived from an EMBL/GenBank/DDBJ whole genome shotgun (WGS) entry which is preliminary data.</text>
</comment>
<protein>
    <recommendedName>
        <fullName evidence="2">Transposase IS4-like domain-containing protein</fullName>
    </recommendedName>
</protein>